<accession>A0A0E9Y1D9</accession>
<organism evidence="1">
    <name type="scientific">Anguilla anguilla</name>
    <name type="common">European freshwater eel</name>
    <name type="synonym">Muraena anguilla</name>
    <dbReference type="NCBI Taxonomy" id="7936"/>
    <lineage>
        <taxon>Eukaryota</taxon>
        <taxon>Metazoa</taxon>
        <taxon>Chordata</taxon>
        <taxon>Craniata</taxon>
        <taxon>Vertebrata</taxon>
        <taxon>Euteleostomi</taxon>
        <taxon>Actinopterygii</taxon>
        <taxon>Neopterygii</taxon>
        <taxon>Teleostei</taxon>
        <taxon>Anguilliformes</taxon>
        <taxon>Anguillidae</taxon>
        <taxon>Anguilla</taxon>
    </lineage>
</organism>
<reference evidence="1" key="1">
    <citation type="submission" date="2014-11" db="EMBL/GenBank/DDBJ databases">
        <authorList>
            <person name="Amaro Gonzalez C."/>
        </authorList>
    </citation>
    <scope>NUCLEOTIDE SEQUENCE</scope>
</reference>
<sequence>MCTLLCKKFGFGCFVYIWYNCFAHCTKWLIIQQSKVMSAIFIFACKSRGGDSDALP</sequence>
<protein>
    <submittedName>
        <fullName evidence="1">Uncharacterized protein</fullName>
    </submittedName>
</protein>
<proteinExistence type="predicted"/>
<dbReference type="AlphaFoldDB" id="A0A0E9Y1D9"/>
<reference evidence="1" key="2">
    <citation type="journal article" date="2015" name="Fish Shellfish Immunol.">
        <title>Early steps in the European eel (Anguilla anguilla)-Vibrio vulnificus interaction in the gills: Role of the RtxA13 toxin.</title>
        <authorList>
            <person name="Callol A."/>
            <person name="Pajuelo D."/>
            <person name="Ebbesson L."/>
            <person name="Teles M."/>
            <person name="MacKenzie S."/>
            <person name="Amaro C."/>
        </authorList>
    </citation>
    <scope>NUCLEOTIDE SEQUENCE</scope>
</reference>
<evidence type="ECO:0000313" key="1">
    <source>
        <dbReference type="EMBL" id="JAI07931.1"/>
    </source>
</evidence>
<name>A0A0E9Y1D9_ANGAN</name>
<dbReference type="EMBL" id="GBXM01000647">
    <property type="protein sequence ID" value="JAI07931.1"/>
    <property type="molecule type" value="Transcribed_RNA"/>
</dbReference>